<evidence type="ECO:0000256" key="2">
    <source>
        <dbReference type="ARBA" id="ARBA00022574"/>
    </source>
</evidence>
<proteinExistence type="predicted"/>
<dbReference type="AlphaFoldDB" id="A0AAN6Q8P3"/>
<dbReference type="PANTHER" id="PTHR44040">
    <property type="entry name" value="RETINOBLASTOMA-BINDING PROTEIN 5"/>
    <property type="match status" value="1"/>
</dbReference>
<dbReference type="Gene3D" id="2.130.10.10">
    <property type="entry name" value="YVTN repeat-like/Quinoprotein amine dehydrogenase"/>
    <property type="match status" value="1"/>
</dbReference>
<dbReference type="InterPro" id="IPR037850">
    <property type="entry name" value="RBBP5/Swd1"/>
</dbReference>
<dbReference type="PROSITE" id="PS50082">
    <property type="entry name" value="WD_REPEATS_2"/>
    <property type="match status" value="2"/>
</dbReference>
<feature type="region of interest" description="Disordered" evidence="6">
    <location>
        <begin position="428"/>
        <end position="471"/>
    </location>
</feature>
<dbReference type="InterPro" id="IPR015943">
    <property type="entry name" value="WD40/YVTN_repeat-like_dom_sf"/>
</dbReference>
<feature type="repeat" description="WD" evidence="5">
    <location>
        <begin position="28"/>
        <end position="61"/>
    </location>
</feature>
<dbReference type="InterPro" id="IPR036322">
    <property type="entry name" value="WD40_repeat_dom_sf"/>
</dbReference>
<keyword evidence="2 5" id="KW-0853">WD repeat</keyword>
<dbReference type="Proteomes" id="UP001305647">
    <property type="component" value="Unassembled WGS sequence"/>
</dbReference>
<name>A0AAN6Q8P3_9PEZI</name>
<keyword evidence="3" id="KW-0677">Repeat</keyword>
<evidence type="ECO:0000256" key="6">
    <source>
        <dbReference type="SAM" id="MobiDB-lite"/>
    </source>
</evidence>
<evidence type="ECO:0000256" key="1">
    <source>
        <dbReference type="ARBA" id="ARBA00004123"/>
    </source>
</evidence>
<dbReference type="InterPro" id="IPR019775">
    <property type="entry name" value="WD40_repeat_CS"/>
</dbReference>
<reference evidence="7" key="2">
    <citation type="submission" date="2023-05" db="EMBL/GenBank/DDBJ databases">
        <authorList>
            <consortium name="Lawrence Berkeley National Laboratory"/>
            <person name="Steindorff A."/>
            <person name="Hensen N."/>
            <person name="Bonometti L."/>
            <person name="Westerberg I."/>
            <person name="Brannstrom I.O."/>
            <person name="Guillou S."/>
            <person name="Cros-Aarteil S."/>
            <person name="Calhoun S."/>
            <person name="Haridas S."/>
            <person name="Kuo A."/>
            <person name="Mondo S."/>
            <person name="Pangilinan J."/>
            <person name="Riley R."/>
            <person name="Labutti K."/>
            <person name="Andreopoulos B."/>
            <person name="Lipzen A."/>
            <person name="Chen C."/>
            <person name="Yanf M."/>
            <person name="Daum C."/>
            <person name="Ng V."/>
            <person name="Clum A."/>
            <person name="Ohm R."/>
            <person name="Martin F."/>
            <person name="Silar P."/>
            <person name="Natvig D."/>
            <person name="Lalanne C."/>
            <person name="Gautier V."/>
            <person name="Ament-Velasquez S.L."/>
            <person name="Kruys A."/>
            <person name="Hutchinson M.I."/>
            <person name="Powell A.J."/>
            <person name="Barry K."/>
            <person name="Miller A.N."/>
            <person name="Grigoriev I.V."/>
            <person name="Debuchy R."/>
            <person name="Gladieux P."/>
            <person name="Thoren M.H."/>
            <person name="Johannesson H."/>
        </authorList>
    </citation>
    <scope>NUCLEOTIDE SEQUENCE</scope>
    <source>
        <strain evidence="7">CBS 757.83</strain>
    </source>
</reference>
<comment type="subcellular location">
    <subcellularLocation>
        <location evidence="1">Nucleus</location>
    </subcellularLocation>
</comment>
<keyword evidence="8" id="KW-1185">Reference proteome</keyword>
<dbReference type="EMBL" id="MU863625">
    <property type="protein sequence ID" value="KAK4105692.1"/>
    <property type="molecule type" value="Genomic_DNA"/>
</dbReference>
<comment type="caution">
    <text evidence="7">The sequence shown here is derived from an EMBL/GenBank/DDBJ whole genome shotgun (WGS) entry which is preliminary data.</text>
</comment>
<evidence type="ECO:0000256" key="4">
    <source>
        <dbReference type="ARBA" id="ARBA00023242"/>
    </source>
</evidence>
<gene>
    <name evidence="7" type="ORF">N658DRAFT_463241</name>
</gene>
<protein>
    <submittedName>
        <fullName evidence="7">SWD1-like protein</fullName>
    </submittedName>
</protein>
<evidence type="ECO:0000256" key="3">
    <source>
        <dbReference type="ARBA" id="ARBA00022737"/>
    </source>
</evidence>
<reference evidence="7" key="1">
    <citation type="journal article" date="2023" name="Mol. Phylogenet. Evol.">
        <title>Genome-scale phylogeny and comparative genomics of the fungal order Sordariales.</title>
        <authorList>
            <person name="Hensen N."/>
            <person name="Bonometti L."/>
            <person name="Westerberg I."/>
            <person name="Brannstrom I.O."/>
            <person name="Guillou S."/>
            <person name="Cros-Aarteil S."/>
            <person name="Calhoun S."/>
            <person name="Haridas S."/>
            <person name="Kuo A."/>
            <person name="Mondo S."/>
            <person name="Pangilinan J."/>
            <person name="Riley R."/>
            <person name="LaButti K."/>
            <person name="Andreopoulos B."/>
            <person name="Lipzen A."/>
            <person name="Chen C."/>
            <person name="Yan M."/>
            <person name="Daum C."/>
            <person name="Ng V."/>
            <person name="Clum A."/>
            <person name="Steindorff A."/>
            <person name="Ohm R.A."/>
            <person name="Martin F."/>
            <person name="Silar P."/>
            <person name="Natvig D.O."/>
            <person name="Lalanne C."/>
            <person name="Gautier V."/>
            <person name="Ament-Velasquez S.L."/>
            <person name="Kruys A."/>
            <person name="Hutchinson M.I."/>
            <person name="Powell A.J."/>
            <person name="Barry K."/>
            <person name="Miller A.N."/>
            <person name="Grigoriev I.V."/>
            <person name="Debuchy R."/>
            <person name="Gladieux P."/>
            <person name="Hiltunen Thoren M."/>
            <person name="Johannesson H."/>
        </authorList>
    </citation>
    <scope>NUCLEOTIDE SEQUENCE</scope>
    <source>
        <strain evidence="7">CBS 757.83</strain>
    </source>
</reference>
<accession>A0AAN6Q8P3</accession>
<evidence type="ECO:0000313" key="8">
    <source>
        <dbReference type="Proteomes" id="UP001305647"/>
    </source>
</evidence>
<organism evidence="7 8">
    <name type="scientific">Parathielavia hyrcaniae</name>
    <dbReference type="NCBI Taxonomy" id="113614"/>
    <lineage>
        <taxon>Eukaryota</taxon>
        <taxon>Fungi</taxon>
        <taxon>Dikarya</taxon>
        <taxon>Ascomycota</taxon>
        <taxon>Pezizomycotina</taxon>
        <taxon>Sordariomycetes</taxon>
        <taxon>Sordariomycetidae</taxon>
        <taxon>Sordariales</taxon>
        <taxon>Chaetomiaceae</taxon>
        <taxon>Parathielavia</taxon>
    </lineage>
</organism>
<feature type="repeat" description="WD" evidence="5">
    <location>
        <begin position="62"/>
        <end position="103"/>
    </location>
</feature>
<dbReference type="PROSITE" id="PS00678">
    <property type="entry name" value="WD_REPEATS_1"/>
    <property type="match status" value="1"/>
</dbReference>
<dbReference type="SMART" id="SM00320">
    <property type="entry name" value="WD40"/>
    <property type="match status" value="4"/>
</dbReference>
<sequence>MNLLLSDDYLLQDYPENITNTIRSGHSTCVRFNRKGDFLASGRVDGTVVIWDLETMGVARKLRGHSKNITSLSWSRCGRYLLSACQGWKAILWDLQTGKRHREVRFRAPVYGAELHPWNHLQFAAALFEDQAMLVDITDYADARYILPSVPKRPHTETDAALKEKQAKEDAKHMTTAIVYTATGDHLLAGTTKGRLNIIDARMQEIIYSEKIASGVITTLRLTESGKELLVNAQDRIIRTFIVPQNLSAPDLDPDTIQIPLEHKFQDVVNRLSWNHVAFSASGEYVAASTYNNHELYIWERGHGSLVRMLEGPKEEQGVIEWHPHRALLAACGLETGRINIWSVTSPQRWSALAPDFVEVEENVEYIEKEDEFDIHPQEEIQKRRLDQEDEDIDVLTVENGGGPDEDVGGFRMPILFNLGESDSEEEFVNVGLGTLRRKSPGDQDEDEMTGEERSAGKKSGGPGRGRGKKK</sequence>
<evidence type="ECO:0000256" key="5">
    <source>
        <dbReference type="PROSITE-ProRule" id="PRU00221"/>
    </source>
</evidence>
<dbReference type="GO" id="GO:0048188">
    <property type="term" value="C:Set1C/COMPASS complex"/>
    <property type="evidence" value="ECO:0007669"/>
    <property type="project" value="InterPro"/>
</dbReference>
<keyword evidence="4" id="KW-0539">Nucleus</keyword>
<evidence type="ECO:0000313" key="7">
    <source>
        <dbReference type="EMBL" id="KAK4105692.1"/>
    </source>
</evidence>
<dbReference type="SUPFAM" id="SSF50978">
    <property type="entry name" value="WD40 repeat-like"/>
    <property type="match status" value="1"/>
</dbReference>
<dbReference type="PANTHER" id="PTHR44040:SF1">
    <property type="entry name" value="RETINOBLASTOMA-BINDING PROTEIN 5"/>
    <property type="match status" value="1"/>
</dbReference>
<dbReference type="Pfam" id="PF00400">
    <property type="entry name" value="WD40"/>
    <property type="match status" value="2"/>
</dbReference>
<dbReference type="PROSITE" id="PS50294">
    <property type="entry name" value="WD_REPEATS_REGION"/>
    <property type="match status" value="1"/>
</dbReference>
<dbReference type="InterPro" id="IPR001680">
    <property type="entry name" value="WD40_rpt"/>
</dbReference>